<dbReference type="Pfam" id="PF13279">
    <property type="entry name" value="4HBT_2"/>
    <property type="match status" value="1"/>
</dbReference>
<name>A0ABP9S1J8_9GAMM</name>
<dbReference type="CDD" id="cd00586">
    <property type="entry name" value="4HBT"/>
    <property type="match status" value="1"/>
</dbReference>
<organism evidence="1 2">
    <name type="scientific">Ferrimonas gelatinilytica</name>
    <dbReference type="NCBI Taxonomy" id="1255257"/>
    <lineage>
        <taxon>Bacteria</taxon>
        <taxon>Pseudomonadati</taxon>
        <taxon>Pseudomonadota</taxon>
        <taxon>Gammaproteobacteria</taxon>
        <taxon>Alteromonadales</taxon>
        <taxon>Ferrimonadaceae</taxon>
        <taxon>Ferrimonas</taxon>
    </lineage>
</organism>
<dbReference type="EMBL" id="BAABLF010000008">
    <property type="protein sequence ID" value="GAA5190259.1"/>
    <property type="molecule type" value="Genomic_DNA"/>
</dbReference>
<comment type="caution">
    <text evidence="1">The sequence shown here is derived from an EMBL/GenBank/DDBJ whole genome shotgun (WGS) entry which is preliminary data.</text>
</comment>
<proteinExistence type="predicted"/>
<gene>
    <name evidence="1" type="ORF">GCM10025772_14470</name>
</gene>
<protein>
    <submittedName>
        <fullName evidence="1">Acyl-CoA thioesterase</fullName>
    </submittedName>
</protein>
<dbReference type="RefSeq" id="WP_345316381.1">
    <property type="nucleotide sequence ID" value="NZ_BAABLF010000008.1"/>
</dbReference>
<sequence length="185" mass="21061">MYPLLRLLTTSIRALRAPAMPPDGVAETHFRCRPWDLDMFMEMNNGRVLTLYDLGRFDFAIRSGLAKTLKQQGWGLVVAGSTVRYRKRIKLFDSVTIRTQVVGIDERWIYVKQSMWLKGEPASSVLLRTGVTSQGRSVKAEQVIKAMGMPDWKPAPSDWPKAWIESESLRPWPPVHSQTTDTNSL</sequence>
<dbReference type="Gene3D" id="3.10.129.10">
    <property type="entry name" value="Hotdog Thioesterase"/>
    <property type="match status" value="1"/>
</dbReference>
<dbReference type="Proteomes" id="UP001501600">
    <property type="component" value="Unassembled WGS sequence"/>
</dbReference>
<evidence type="ECO:0000313" key="2">
    <source>
        <dbReference type="Proteomes" id="UP001501600"/>
    </source>
</evidence>
<dbReference type="PANTHER" id="PTHR12475">
    <property type="match status" value="1"/>
</dbReference>
<keyword evidence="2" id="KW-1185">Reference proteome</keyword>
<dbReference type="InterPro" id="IPR029069">
    <property type="entry name" value="HotDog_dom_sf"/>
</dbReference>
<reference evidence="2" key="1">
    <citation type="journal article" date="2019" name="Int. J. Syst. Evol. Microbiol.">
        <title>The Global Catalogue of Microorganisms (GCM) 10K type strain sequencing project: providing services to taxonomists for standard genome sequencing and annotation.</title>
        <authorList>
            <consortium name="The Broad Institute Genomics Platform"/>
            <consortium name="The Broad Institute Genome Sequencing Center for Infectious Disease"/>
            <person name="Wu L."/>
            <person name="Ma J."/>
        </authorList>
    </citation>
    <scope>NUCLEOTIDE SEQUENCE [LARGE SCALE GENOMIC DNA]</scope>
    <source>
        <strain evidence="2">JCM 18720</strain>
    </source>
</reference>
<dbReference type="SUPFAM" id="SSF54637">
    <property type="entry name" value="Thioesterase/thiol ester dehydrase-isomerase"/>
    <property type="match status" value="1"/>
</dbReference>
<accession>A0ABP9S1J8</accession>
<dbReference type="InterPro" id="IPR051490">
    <property type="entry name" value="THEM6_lcsJ_thioesterase"/>
</dbReference>
<dbReference type="PANTHER" id="PTHR12475:SF4">
    <property type="entry name" value="PROTEIN THEM6"/>
    <property type="match status" value="1"/>
</dbReference>
<evidence type="ECO:0000313" key="1">
    <source>
        <dbReference type="EMBL" id="GAA5190259.1"/>
    </source>
</evidence>